<comment type="subcellular location">
    <subcellularLocation>
        <location evidence="2">Chromosome</location>
        <location evidence="2">Centromere</location>
    </subcellularLocation>
    <subcellularLocation>
        <location evidence="1">Nucleus</location>
    </subcellularLocation>
</comment>
<dbReference type="Proteomes" id="UP000701801">
    <property type="component" value="Unassembled WGS sequence"/>
</dbReference>
<feature type="compositionally biased region" description="Low complexity" evidence="10">
    <location>
        <begin position="254"/>
        <end position="277"/>
    </location>
</feature>
<feature type="region of interest" description="Disordered" evidence="10">
    <location>
        <begin position="96"/>
        <end position="345"/>
    </location>
</feature>
<protein>
    <recommendedName>
        <fullName evidence="11">Borealin N-terminal domain-containing protein</fullName>
    </recommendedName>
</protein>
<dbReference type="GO" id="GO:0000775">
    <property type="term" value="C:chromosome, centromeric region"/>
    <property type="evidence" value="ECO:0007669"/>
    <property type="project" value="UniProtKB-SubCell"/>
</dbReference>
<dbReference type="GO" id="GO:0000070">
    <property type="term" value="P:mitotic sister chromatid segregation"/>
    <property type="evidence" value="ECO:0007669"/>
    <property type="project" value="TreeGrafter"/>
</dbReference>
<dbReference type="GO" id="GO:0051233">
    <property type="term" value="C:spindle midzone"/>
    <property type="evidence" value="ECO:0007669"/>
    <property type="project" value="TreeGrafter"/>
</dbReference>
<comment type="caution">
    <text evidence="12">The sequence shown here is derived from an EMBL/GenBank/DDBJ whole genome shotgun (WGS) entry which is preliminary data.</text>
</comment>
<evidence type="ECO:0000256" key="10">
    <source>
        <dbReference type="SAM" id="MobiDB-lite"/>
    </source>
</evidence>
<feature type="compositionally biased region" description="Polar residues" evidence="10">
    <location>
        <begin position="285"/>
        <end position="295"/>
    </location>
</feature>
<feature type="compositionally biased region" description="Basic and acidic residues" evidence="10">
    <location>
        <begin position="125"/>
        <end position="136"/>
    </location>
</feature>
<sequence>MAPTAVQFKEARTPTRSPIITQRVAKGLTENQKRAIIENLQLEVTERARKLRAQYALQAQTMRARLEIRINRIPVAMRNMNIGELAAQHLALKQKSIAGSPAKNRVEDIREKTRVSPSPRPKKRKSDEMSIDKENQENQEIEYPKKRARAPNPAGRPISRETVQPSQVLSPRSANSRSYQLTQTRNAAQSKPVPSRPVSPLKSSASAASGGAAGILTNMVEKAKATRGAAAVRKATGPKKAETKKAETKKAAEAKQATGTIRGRKTPAPAAAPAARSTRGRPRTVSDSSDTSNGTVVRKPVAKKEPAAKRTVMGTIRGMGAAKKAAAAPAPKAGGTATRVLRKRN</sequence>
<evidence type="ECO:0000256" key="8">
    <source>
        <dbReference type="ARBA" id="ARBA00023306"/>
    </source>
</evidence>
<evidence type="ECO:0000256" key="7">
    <source>
        <dbReference type="ARBA" id="ARBA00023242"/>
    </source>
</evidence>
<feature type="compositionally biased region" description="Basic and acidic residues" evidence="10">
    <location>
        <begin position="104"/>
        <end position="114"/>
    </location>
</feature>
<feature type="compositionally biased region" description="Basic and acidic residues" evidence="10">
    <location>
        <begin position="239"/>
        <end position="253"/>
    </location>
</feature>
<accession>A0A9N9LQ32</accession>
<evidence type="ECO:0000256" key="4">
    <source>
        <dbReference type="ARBA" id="ARBA00022454"/>
    </source>
</evidence>
<reference evidence="12" key="1">
    <citation type="submission" date="2021-07" db="EMBL/GenBank/DDBJ databases">
        <authorList>
            <person name="Durling M."/>
        </authorList>
    </citation>
    <scope>NUCLEOTIDE SEQUENCE</scope>
</reference>
<dbReference type="GO" id="GO:0005634">
    <property type="term" value="C:nucleus"/>
    <property type="evidence" value="ECO:0007669"/>
    <property type="project" value="UniProtKB-SubCell"/>
</dbReference>
<dbReference type="Pfam" id="PF10444">
    <property type="entry name" value="Nbl1_Borealin_N"/>
    <property type="match status" value="1"/>
</dbReference>
<evidence type="ECO:0000313" key="13">
    <source>
        <dbReference type="Proteomes" id="UP000701801"/>
    </source>
</evidence>
<organism evidence="12 13">
    <name type="scientific">Hymenoscyphus albidus</name>
    <dbReference type="NCBI Taxonomy" id="595503"/>
    <lineage>
        <taxon>Eukaryota</taxon>
        <taxon>Fungi</taxon>
        <taxon>Dikarya</taxon>
        <taxon>Ascomycota</taxon>
        <taxon>Pezizomycotina</taxon>
        <taxon>Leotiomycetes</taxon>
        <taxon>Helotiales</taxon>
        <taxon>Helotiaceae</taxon>
        <taxon>Hymenoscyphus</taxon>
    </lineage>
</organism>
<keyword evidence="13" id="KW-1185">Reference proteome</keyword>
<evidence type="ECO:0000256" key="6">
    <source>
        <dbReference type="ARBA" id="ARBA00022776"/>
    </source>
</evidence>
<feature type="compositionally biased region" description="Polar residues" evidence="10">
    <location>
        <begin position="161"/>
        <end position="189"/>
    </location>
</feature>
<evidence type="ECO:0000256" key="1">
    <source>
        <dbReference type="ARBA" id="ARBA00004123"/>
    </source>
</evidence>
<feature type="compositionally biased region" description="Low complexity" evidence="10">
    <location>
        <begin position="320"/>
        <end position="338"/>
    </location>
</feature>
<dbReference type="PANTHER" id="PTHR16040">
    <property type="entry name" value="AUSTRALIN, ISOFORM A-RELATED"/>
    <property type="match status" value="1"/>
</dbReference>
<dbReference type="AlphaFoldDB" id="A0A9N9LQ32"/>
<evidence type="ECO:0000256" key="5">
    <source>
        <dbReference type="ARBA" id="ARBA00022618"/>
    </source>
</evidence>
<dbReference type="GO" id="GO:0032133">
    <property type="term" value="C:chromosome passenger complex"/>
    <property type="evidence" value="ECO:0007669"/>
    <property type="project" value="TreeGrafter"/>
</dbReference>
<gene>
    <name evidence="12" type="ORF">HYALB_00006132</name>
</gene>
<dbReference type="OrthoDB" id="2392550at2759"/>
<keyword evidence="7" id="KW-0539">Nucleus</keyword>
<dbReference type="GO" id="GO:0051301">
    <property type="term" value="P:cell division"/>
    <property type="evidence" value="ECO:0007669"/>
    <property type="project" value="UniProtKB-KW"/>
</dbReference>
<keyword evidence="6" id="KW-0498">Mitosis</keyword>
<keyword evidence="5" id="KW-0132">Cell division</keyword>
<dbReference type="PANTHER" id="PTHR16040:SF7">
    <property type="entry name" value="AUSTRALIN, ISOFORM A-RELATED"/>
    <property type="match status" value="1"/>
</dbReference>
<dbReference type="InterPro" id="IPR018867">
    <property type="entry name" value="Cell_div_borealin"/>
</dbReference>
<dbReference type="InterPro" id="IPR018851">
    <property type="entry name" value="Borealin_N"/>
</dbReference>
<dbReference type="EMBL" id="CAJVRM010000173">
    <property type="protein sequence ID" value="CAG8976359.1"/>
    <property type="molecule type" value="Genomic_DNA"/>
</dbReference>
<keyword evidence="4" id="KW-0158">Chromosome</keyword>
<evidence type="ECO:0000256" key="9">
    <source>
        <dbReference type="ARBA" id="ARBA00023328"/>
    </source>
</evidence>
<evidence type="ECO:0000259" key="11">
    <source>
        <dbReference type="Pfam" id="PF10444"/>
    </source>
</evidence>
<comment type="similarity">
    <text evidence="3">Belongs to the borealin family.</text>
</comment>
<keyword evidence="8" id="KW-0131">Cell cycle</keyword>
<keyword evidence="9" id="KW-0137">Centromere</keyword>
<feature type="domain" description="Borealin N-terminal" evidence="11">
    <location>
        <begin position="32"/>
        <end position="88"/>
    </location>
</feature>
<proteinExistence type="inferred from homology"/>
<evidence type="ECO:0000256" key="3">
    <source>
        <dbReference type="ARBA" id="ARBA00009914"/>
    </source>
</evidence>
<evidence type="ECO:0000313" key="12">
    <source>
        <dbReference type="EMBL" id="CAG8976359.1"/>
    </source>
</evidence>
<evidence type="ECO:0000256" key="2">
    <source>
        <dbReference type="ARBA" id="ARBA00004584"/>
    </source>
</evidence>
<name>A0A9N9LQ32_9HELO</name>